<gene>
    <name evidence="3" type="ORF">ACFSR2_08145</name>
</gene>
<dbReference type="EMBL" id="JBHULC010000008">
    <property type="protein sequence ID" value="MFD2520849.1"/>
    <property type="molecule type" value="Genomic_DNA"/>
</dbReference>
<protein>
    <submittedName>
        <fullName evidence="3">Deoxyribose-phosphate aldolase</fullName>
    </submittedName>
</protein>
<name>A0ABW5J6V9_9BACT</name>
<dbReference type="InterPro" id="IPR011343">
    <property type="entry name" value="DeoC"/>
</dbReference>
<sequence>MQNLSNFIELQLSNPKLSIEEMYSALSTVQQNKLAGLIVPPFWVKKMRRDWGTENTATLGTVIGFPNGYQRTEVKQLETELALKDGATDIEVMLNTSAWFSTQNNWVKIEFAKLGKLIHQQEAFFTVAIDANYFDTPNLQQAIKEAIDAGVDYIKIYKPFDINESLRIKEWIPASVGLKVCADGANQQELQKLINAGVERICINNFTSSQTFSF</sequence>
<evidence type="ECO:0000256" key="1">
    <source>
        <dbReference type="ARBA" id="ARBA00022490"/>
    </source>
</evidence>
<reference evidence="4" key="1">
    <citation type="journal article" date="2019" name="Int. J. Syst. Evol. Microbiol.">
        <title>The Global Catalogue of Microorganisms (GCM) 10K type strain sequencing project: providing services to taxonomists for standard genome sequencing and annotation.</title>
        <authorList>
            <consortium name="The Broad Institute Genomics Platform"/>
            <consortium name="The Broad Institute Genome Sequencing Center for Infectious Disease"/>
            <person name="Wu L."/>
            <person name="Ma J."/>
        </authorList>
    </citation>
    <scope>NUCLEOTIDE SEQUENCE [LARGE SCALE GENOMIC DNA]</scope>
    <source>
        <strain evidence="4">KCTC 52344</strain>
    </source>
</reference>
<dbReference type="SMART" id="SM01133">
    <property type="entry name" value="DeoC"/>
    <property type="match status" value="1"/>
</dbReference>
<organism evidence="3 4">
    <name type="scientific">Emticicia soli</name>
    <dbReference type="NCBI Taxonomy" id="2027878"/>
    <lineage>
        <taxon>Bacteria</taxon>
        <taxon>Pseudomonadati</taxon>
        <taxon>Bacteroidota</taxon>
        <taxon>Cytophagia</taxon>
        <taxon>Cytophagales</taxon>
        <taxon>Leadbetterellaceae</taxon>
        <taxon>Emticicia</taxon>
    </lineage>
</organism>
<evidence type="ECO:0000256" key="2">
    <source>
        <dbReference type="ARBA" id="ARBA00023270"/>
    </source>
</evidence>
<dbReference type="Gene3D" id="3.20.20.70">
    <property type="entry name" value="Aldolase class I"/>
    <property type="match status" value="1"/>
</dbReference>
<dbReference type="Proteomes" id="UP001597510">
    <property type="component" value="Unassembled WGS sequence"/>
</dbReference>
<keyword evidence="1" id="KW-0963">Cytoplasm</keyword>
<dbReference type="SUPFAM" id="SSF51569">
    <property type="entry name" value="Aldolase"/>
    <property type="match status" value="1"/>
</dbReference>
<accession>A0ABW5J6V9</accession>
<dbReference type="RefSeq" id="WP_340235148.1">
    <property type="nucleotide sequence ID" value="NZ_JBBEWC010000003.1"/>
</dbReference>
<keyword evidence="2" id="KW-0704">Schiff base</keyword>
<comment type="caution">
    <text evidence="3">The sequence shown here is derived from an EMBL/GenBank/DDBJ whole genome shotgun (WGS) entry which is preliminary data.</text>
</comment>
<dbReference type="InterPro" id="IPR002915">
    <property type="entry name" value="DeoC/FbaB/LacD_aldolase"/>
</dbReference>
<dbReference type="PANTHER" id="PTHR10889:SF1">
    <property type="entry name" value="DEOXYRIBOSE-PHOSPHATE ALDOLASE"/>
    <property type="match status" value="1"/>
</dbReference>
<keyword evidence="4" id="KW-1185">Reference proteome</keyword>
<dbReference type="InterPro" id="IPR013785">
    <property type="entry name" value="Aldolase_TIM"/>
</dbReference>
<proteinExistence type="predicted"/>
<dbReference type="PANTHER" id="PTHR10889">
    <property type="entry name" value="DEOXYRIBOSE-PHOSPHATE ALDOLASE"/>
    <property type="match status" value="1"/>
</dbReference>
<evidence type="ECO:0000313" key="4">
    <source>
        <dbReference type="Proteomes" id="UP001597510"/>
    </source>
</evidence>
<evidence type="ECO:0000313" key="3">
    <source>
        <dbReference type="EMBL" id="MFD2520849.1"/>
    </source>
</evidence>